<keyword evidence="2" id="KW-0472">Membrane</keyword>
<evidence type="ECO:0000313" key="3">
    <source>
        <dbReference type="EMBL" id="WAQ96936.1"/>
    </source>
</evidence>
<feature type="transmembrane region" description="Helical" evidence="2">
    <location>
        <begin position="99"/>
        <end position="123"/>
    </location>
</feature>
<keyword evidence="4" id="KW-1185">Reference proteome</keyword>
<feature type="compositionally biased region" description="Low complexity" evidence="1">
    <location>
        <begin position="241"/>
        <end position="250"/>
    </location>
</feature>
<protein>
    <submittedName>
        <fullName evidence="3">Uncharacterized protein</fullName>
    </submittedName>
</protein>
<feature type="region of interest" description="Disordered" evidence="1">
    <location>
        <begin position="227"/>
        <end position="263"/>
    </location>
</feature>
<feature type="compositionally biased region" description="Acidic residues" evidence="1">
    <location>
        <begin position="192"/>
        <end position="201"/>
    </location>
</feature>
<accession>A0ABY7DK06</accession>
<proteinExistence type="predicted"/>
<name>A0ABY7DK06_MYAAR</name>
<evidence type="ECO:0000313" key="4">
    <source>
        <dbReference type="Proteomes" id="UP001164746"/>
    </source>
</evidence>
<keyword evidence="2" id="KW-0812">Transmembrane</keyword>
<evidence type="ECO:0000256" key="2">
    <source>
        <dbReference type="SAM" id="Phobius"/>
    </source>
</evidence>
<feature type="region of interest" description="Disordered" evidence="1">
    <location>
        <begin position="185"/>
        <end position="214"/>
    </location>
</feature>
<dbReference type="Proteomes" id="UP001164746">
    <property type="component" value="Chromosome 2"/>
</dbReference>
<sequence length="292" mass="33888">MAFAGIGASSRPSGHFKIKVDNLHVDEDSACGCLKLSPSRRSVARASRMKMLRERIRQFSIWYSETEEERENYRFKLRKQRQELKLQLVTTRALRFLRWLYGVAWILAIVGGLFVLCSSIKVIGGITPFYKKQKLYRGLGVCFLALGMIILLVATGVKHKLRTRENKPRGTFYIVEKNKRTKPVLEQMSSFESEDSGNVEDMEIKTTSPERQSRKRYMYQLDGEHESSLASAPPFDDPVSRNTFDAATDTTDNRDERARQSRRAWAKSRWMREEWRSSRETEDCVNVIMPEQ</sequence>
<feature type="transmembrane region" description="Helical" evidence="2">
    <location>
        <begin position="135"/>
        <end position="157"/>
    </location>
</feature>
<gene>
    <name evidence="3" type="ORF">MAR_029626</name>
</gene>
<evidence type="ECO:0000256" key="1">
    <source>
        <dbReference type="SAM" id="MobiDB-lite"/>
    </source>
</evidence>
<reference evidence="3" key="1">
    <citation type="submission" date="2022-11" db="EMBL/GenBank/DDBJ databases">
        <title>Centuries of genome instability and evolution in soft-shell clam transmissible cancer (bioRxiv).</title>
        <authorList>
            <person name="Hart S.F.M."/>
            <person name="Yonemitsu M.A."/>
            <person name="Giersch R.M."/>
            <person name="Beal B.F."/>
            <person name="Arriagada G."/>
            <person name="Davis B.W."/>
            <person name="Ostrander E.A."/>
            <person name="Goff S.P."/>
            <person name="Metzger M.J."/>
        </authorList>
    </citation>
    <scope>NUCLEOTIDE SEQUENCE</scope>
    <source>
        <strain evidence="3">MELC-2E11</strain>
        <tissue evidence="3">Siphon/mantle</tissue>
    </source>
</reference>
<dbReference type="EMBL" id="CP111013">
    <property type="protein sequence ID" value="WAQ96936.1"/>
    <property type="molecule type" value="Genomic_DNA"/>
</dbReference>
<organism evidence="3 4">
    <name type="scientific">Mya arenaria</name>
    <name type="common">Soft-shell clam</name>
    <dbReference type="NCBI Taxonomy" id="6604"/>
    <lineage>
        <taxon>Eukaryota</taxon>
        <taxon>Metazoa</taxon>
        <taxon>Spiralia</taxon>
        <taxon>Lophotrochozoa</taxon>
        <taxon>Mollusca</taxon>
        <taxon>Bivalvia</taxon>
        <taxon>Autobranchia</taxon>
        <taxon>Heteroconchia</taxon>
        <taxon>Euheterodonta</taxon>
        <taxon>Imparidentia</taxon>
        <taxon>Neoheterodontei</taxon>
        <taxon>Myida</taxon>
        <taxon>Myoidea</taxon>
        <taxon>Myidae</taxon>
        <taxon>Mya</taxon>
    </lineage>
</organism>
<keyword evidence="2" id="KW-1133">Transmembrane helix</keyword>